<evidence type="ECO:0000313" key="2">
    <source>
        <dbReference type="Proteomes" id="UP000703269"/>
    </source>
</evidence>
<gene>
    <name evidence="1" type="ORF">PsYK624_089050</name>
</gene>
<name>A0A9P3GFG6_9APHY</name>
<dbReference type="AlphaFoldDB" id="A0A9P3GFG6"/>
<evidence type="ECO:0000313" key="1">
    <source>
        <dbReference type="EMBL" id="GJE92749.1"/>
    </source>
</evidence>
<dbReference type="EMBL" id="BPQB01000028">
    <property type="protein sequence ID" value="GJE92749.1"/>
    <property type="molecule type" value="Genomic_DNA"/>
</dbReference>
<dbReference type="Proteomes" id="UP000703269">
    <property type="component" value="Unassembled WGS sequence"/>
</dbReference>
<organism evidence="1 2">
    <name type="scientific">Phanerochaete sordida</name>
    <dbReference type="NCBI Taxonomy" id="48140"/>
    <lineage>
        <taxon>Eukaryota</taxon>
        <taxon>Fungi</taxon>
        <taxon>Dikarya</taxon>
        <taxon>Basidiomycota</taxon>
        <taxon>Agaricomycotina</taxon>
        <taxon>Agaricomycetes</taxon>
        <taxon>Polyporales</taxon>
        <taxon>Phanerochaetaceae</taxon>
        <taxon>Phanerochaete</taxon>
    </lineage>
</organism>
<reference evidence="1 2" key="1">
    <citation type="submission" date="2021-08" db="EMBL/GenBank/DDBJ databases">
        <title>Draft Genome Sequence of Phanerochaete sordida strain YK-624.</title>
        <authorList>
            <person name="Mori T."/>
            <person name="Dohra H."/>
            <person name="Suzuki T."/>
            <person name="Kawagishi H."/>
            <person name="Hirai H."/>
        </authorList>
    </citation>
    <scope>NUCLEOTIDE SEQUENCE [LARGE SCALE GENOMIC DNA]</scope>
    <source>
        <strain evidence="1 2">YK-624</strain>
    </source>
</reference>
<comment type="caution">
    <text evidence="1">The sequence shown here is derived from an EMBL/GenBank/DDBJ whole genome shotgun (WGS) entry which is preliminary data.</text>
</comment>
<keyword evidence="2" id="KW-1185">Reference proteome</keyword>
<protein>
    <submittedName>
        <fullName evidence="1">Uncharacterized protein</fullName>
    </submittedName>
</protein>
<sequence length="91" mass="10352">MLSLRRVSCADKRPAQGSSRHLRTWNAVKGGCIRTACLCRLERPLFRDTVWRRLMSAAVDRGPCRLGTLSHRLGRMQMRRSSRRAVRAACG</sequence>
<accession>A0A9P3GFG6</accession>
<proteinExistence type="predicted"/>